<comment type="caution">
    <text evidence="2">The sequence shown here is derived from an EMBL/GenBank/DDBJ whole genome shotgun (WGS) entry which is preliminary data.</text>
</comment>
<dbReference type="EMBL" id="BAABAS010000020">
    <property type="protein sequence ID" value="GAA4239143.1"/>
    <property type="molecule type" value="Genomic_DNA"/>
</dbReference>
<keyword evidence="3" id="KW-1185">Reference proteome</keyword>
<reference evidence="3" key="1">
    <citation type="journal article" date="2019" name="Int. J. Syst. Evol. Microbiol.">
        <title>The Global Catalogue of Microorganisms (GCM) 10K type strain sequencing project: providing services to taxonomists for standard genome sequencing and annotation.</title>
        <authorList>
            <consortium name="The Broad Institute Genomics Platform"/>
            <consortium name="The Broad Institute Genome Sequencing Center for Infectious Disease"/>
            <person name="Wu L."/>
            <person name="Ma J."/>
        </authorList>
    </citation>
    <scope>NUCLEOTIDE SEQUENCE [LARGE SCALE GENOMIC DNA]</scope>
    <source>
        <strain evidence="3">JCM 17440</strain>
    </source>
</reference>
<proteinExistence type="predicted"/>
<organism evidence="2 3">
    <name type="scientific">Actinomadura meridiana</name>
    <dbReference type="NCBI Taxonomy" id="559626"/>
    <lineage>
        <taxon>Bacteria</taxon>
        <taxon>Bacillati</taxon>
        <taxon>Actinomycetota</taxon>
        <taxon>Actinomycetes</taxon>
        <taxon>Streptosporangiales</taxon>
        <taxon>Thermomonosporaceae</taxon>
        <taxon>Actinomadura</taxon>
    </lineage>
</organism>
<feature type="compositionally biased region" description="Acidic residues" evidence="1">
    <location>
        <begin position="120"/>
        <end position="137"/>
    </location>
</feature>
<evidence type="ECO:0000313" key="2">
    <source>
        <dbReference type="EMBL" id="GAA4239143.1"/>
    </source>
</evidence>
<feature type="compositionally biased region" description="Acidic residues" evidence="1">
    <location>
        <begin position="93"/>
        <end position="112"/>
    </location>
</feature>
<feature type="compositionally biased region" description="Acidic residues" evidence="1">
    <location>
        <begin position="188"/>
        <end position="199"/>
    </location>
</feature>
<name>A0ABP8CGV7_9ACTN</name>
<evidence type="ECO:0000313" key="3">
    <source>
        <dbReference type="Proteomes" id="UP001501710"/>
    </source>
</evidence>
<feature type="region of interest" description="Disordered" evidence="1">
    <location>
        <begin position="40"/>
        <end position="140"/>
    </location>
</feature>
<feature type="compositionally biased region" description="Acidic residues" evidence="1">
    <location>
        <begin position="157"/>
        <end position="167"/>
    </location>
</feature>
<sequence>MTKLNFITDHGSSRASCSWALRADLPPRAGLVVRFAGGIDVDGRSSSTVPAKPGRFEPPEGDADDELPERGALNGCSERPAGAGPGGSVGWDQDGDPEDDPVDWPDPEPDAALEDRPELELEDDDRLVVGDEPEERGELDGVLGVVLLGLDAALVEALDDLPEDEPDDGRPEPDAAPVEPLDVRPDDGLDADDDADDVEPPERGPGSGFGLSSSTVSSTGAISGGSDFFAWSPTLARSVRVSSVPMSTVVSSRPGLADAADTTLPGLASDVRERFALDLAAGLSPEPSGSPVPGPSLLLPGSVLTCPPGLSVR</sequence>
<dbReference type="Proteomes" id="UP001501710">
    <property type="component" value="Unassembled WGS sequence"/>
</dbReference>
<feature type="compositionally biased region" description="Low complexity" evidence="1">
    <location>
        <begin position="210"/>
        <end position="219"/>
    </location>
</feature>
<protein>
    <submittedName>
        <fullName evidence="2">Uncharacterized protein</fullName>
    </submittedName>
</protein>
<gene>
    <name evidence="2" type="ORF">GCM10022254_58020</name>
</gene>
<evidence type="ECO:0000256" key="1">
    <source>
        <dbReference type="SAM" id="MobiDB-lite"/>
    </source>
</evidence>
<feature type="region of interest" description="Disordered" evidence="1">
    <location>
        <begin position="157"/>
        <end position="219"/>
    </location>
</feature>
<accession>A0ABP8CGV7</accession>